<evidence type="ECO:0000313" key="8">
    <source>
        <dbReference type="Proteomes" id="UP000075374"/>
    </source>
</evidence>
<dbReference type="Pfam" id="PF00375">
    <property type="entry name" value="SDF"/>
    <property type="match status" value="1"/>
</dbReference>
<evidence type="ECO:0000256" key="3">
    <source>
        <dbReference type="ARBA" id="ARBA00022692"/>
    </source>
</evidence>
<feature type="transmembrane region" description="Helical" evidence="6">
    <location>
        <begin position="79"/>
        <end position="100"/>
    </location>
</feature>
<protein>
    <submittedName>
        <fullName evidence="7">Serine/threonine transporter SstT</fullName>
    </submittedName>
</protein>
<evidence type="ECO:0000256" key="1">
    <source>
        <dbReference type="ARBA" id="ARBA00004141"/>
    </source>
</evidence>
<dbReference type="FunFam" id="1.10.3860.10:FF:000007">
    <property type="entry name" value="Dicarboxylate/amino acid:cation symporter"/>
    <property type="match status" value="1"/>
</dbReference>
<evidence type="ECO:0000256" key="4">
    <source>
        <dbReference type="ARBA" id="ARBA00022989"/>
    </source>
</evidence>
<keyword evidence="8" id="KW-1185">Reference proteome</keyword>
<keyword evidence="2" id="KW-0813">Transport</keyword>
<feature type="transmembrane region" description="Helical" evidence="6">
    <location>
        <begin position="313"/>
        <end position="339"/>
    </location>
</feature>
<dbReference type="RefSeq" id="WP_061858566.1">
    <property type="nucleotide sequence ID" value="NZ_LTBB01000008.1"/>
</dbReference>
<dbReference type="GO" id="GO:0032329">
    <property type="term" value="P:serine transport"/>
    <property type="evidence" value="ECO:0007669"/>
    <property type="project" value="TreeGrafter"/>
</dbReference>
<evidence type="ECO:0000256" key="2">
    <source>
        <dbReference type="ARBA" id="ARBA00022448"/>
    </source>
</evidence>
<dbReference type="EMBL" id="LTBB01000008">
    <property type="protein sequence ID" value="KYH28718.1"/>
    <property type="molecule type" value="Genomic_DNA"/>
</dbReference>
<dbReference type="SUPFAM" id="SSF118215">
    <property type="entry name" value="Proton glutamate symport protein"/>
    <property type="match status" value="1"/>
</dbReference>
<dbReference type="Proteomes" id="UP000075374">
    <property type="component" value="Unassembled WGS sequence"/>
</dbReference>
<dbReference type="Gene3D" id="1.10.3860.10">
    <property type="entry name" value="Sodium:dicarboxylate symporter"/>
    <property type="match status" value="1"/>
</dbReference>
<evidence type="ECO:0000256" key="5">
    <source>
        <dbReference type="ARBA" id="ARBA00023136"/>
    </source>
</evidence>
<dbReference type="PATRIC" id="fig|1121305.3.peg.1736"/>
<gene>
    <name evidence="7" type="primary">sstT_1</name>
    <name evidence="7" type="ORF">CLCOL_17310</name>
</gene>
<feature type="transmembrane region" description="Helical" evidence="6">
    <location>
        <begin position="201"/>
        <end position="220"/>
    </location>
</feature>
<dbReference type="AlphaFoldDB" id="A0A151AM58"/>
<keyword evidence="5 6" id="KW-0472">Membrane</keyword>
<keyword evidence="3 6" id="KW-0812">Transmembrane</keyword>
<dbReference type="PANTHER" id="PTHR42865">
    <property type="entry name" value="PROTON/GLUTAMATE-ASPARTATE SYMPORTER"/>
    <property type="match status" value="1"/>
</dbReference>
<keyword evidence="4 6" id="KW-1133">Transmembrane helix</keyword>
<organism evidence="7 8">
    <name type="scientific">Clostridium colicanis DSM 13634</name>
    <dbReference type="NCBI Taxonomy" id="1121305"/>
    <lineage>
        <taxon>Bacteria</taxon>
        <taxon>Bacillati</taxon>
        <taxon>Bacillota</taxon>
        <taxon>Clostridia</taxon>
        <taxon>Eubacteriales</taxon>
        <taxon>Clostridiaceae</taxon>
        <taxon>Clostridium</taxon>
    </lineage>
</organism>
<feature type="transmembrane region" description="Helical" evidence="6">
    <location>
        <begin position="35"/>
        <end position="59"/>
    </location>
</feature>
<evidence type="ECO:0000313" key="7">
    <source>
        <dbReference type="EMBL" id="KYH28718.1"/>
    </source>
</evidence>
<dbReference type="STRING" id="1121305.CLCOL_17310"/>
<dbReference type="PANTHER" id="PTHR42865:SF8">
    <property type="entry name" value="SERINE_THREONINE TRANSPORTER SSTT"/>
    <property type="match status" value="1"/>
</dbReference>
<feature type="transmembrane region" description="Helical" evidence="6">
    <location>
        <begin position="120"/>
        <end position="143"/>
    </location>
</feature>
<feature type="transmembrane region" description="Helical" evidence="6">
    <location>
        <begin position="6"/>
        <end position="23"/>
    </location>
</feature>
<proteinExistence type="predicted"/>
<dbReference type="GO" id="GO:0005886">
    <property type="term" value="C:plasma membrane"/>
    <property type="evidence" value="ECO:0007669"/>
    <property type="project" value="TreeGrafter"/>
</dbReference>
<dbReference type="InterPro" id="IPR036458">
    <property type="entry name" value="Na:dicarbo_symporter_sf"/>
</dbReference>
<dbReference type="PRINTS" id="PR00173">
    <property type="entry name" value="EDTRNSPORT"/>
</dbReference>
<dbReference type="GO" id="GO:0005295">
    <property type="term" value="F:neutral L-amino acid:sodium symporter activity"/>
    <property type="evidence" value="ECO:0007669"/>
    <property type="project" value="TreeGrafter"/>
</dbReference>
<reference evidence="7 8" key="1">
    <citation type="submission" date="2016-02" db="EMBL/GenBank/DDBJ databases">
        <title>Genome sequence of Clostridium colicanis DSM 13634.</title>
        <authorList>
            <person name="Poehlein A."/>
            <person name="Daniel R."/>
        </authorList>
    </citation>
    <scope>NUCLEOTIDE SEQUENCE [LARGE SCALE GENOMIC DNA]</scope>
    <source>
        <strain evidence="7 8">DSM 13634</strain>
    </source>
</reference>
<sequence>MKKMGLLPKLVIGIILGIIIGIVSKNTEVYFISRIFVTFSSLFGSFLSFIIPCIILGFVAPGIADLGNGSGKLLAITTAIAYVSTIIAGTAAYFIGASILPKVIKAAEVAKGSSIELEPYFTITIDPVMGVMTALVMAFMLGIGMSYIKGNALLNALKDFQDVVALAVKNIIIPFVPVYITGIFVKLTVAGEIFRTLKTFSSVYIILLLLQAAYLAVQYVVAGTISGKNPFKSLKNEIPAYFAALGTQSSAATIPINLECVRKNEVSDEIVDFVVPLCATIHLAGDTITLVLASMGVMLMNGQNPTFAVMFPFILMLGVTMVAAPGIPGGGVMASLGLLQDMLLFTQPQQGLMIALHAAQDSFGTATNVTGDGAIAIIVDHIFKRNKSKDEEKVIEIKAAEG</sequence>
<comment type="caution">
    <text evidence="7">The sequence shown here is derived from an EMBL/GenBank/DDBJ whole genome shotgun (WGS) entry which is preliminary data.</text>
</comment>
<feature type="transmembrane region" description="Helical" evidence="6">
    <location>
        <begin position="163"/>
        <end position="189"/>
    </location>
</feature>
<accession>A0A151AM58</accession>
<evidence type="ECO:0000256" key="6">
    <source>
        <dbReference type="SAM" id="Phobius"/>
    </source>
</evidence>
<name>A0A151AM58_9CLOT</name>
<dbReference type="InterPro" id="IPR001991">
    <property type="entry name" value="Na-dicarboxylate_symporter"/>
</dbReference>
<comment type="subcellular location">
    <subcellularLocation>
        <location evidence="1">Membrane</location>
        <topology evidence="1">Multi-pass membrane protein</topology>
    </subcellularLocation>
</comment>